<dbReference type="RefSeq" id="WP_204731311.1">
    <property type="nucleotide sequence ID" value="NZ_JAVDWE010000001.1"/>
</dbReference>
<comment type="caution">
    <text evidence="2">The sequence shown here is derived from an EMBL/GenBank/DDBJ whole genome shotgun (WGS) entry which is preliminary data.</text>
</comment>
<dbReference type="Proteomes" id="UP001265550">
    <property type="component" value="Unassembled WGS sequence"/>
</dbReference>
<evidence type="ECO:0000313" key="2">
    <source>
        <dbReference type="EMBL" id="MDR7094128.1"/>
    </source>
</evidence>
<reference evidence="2 3" key="1">
    <citation type="submission" date="2023-07" db="EMBL/GenBank/DDBJ databases">
        <title>Sorghum-associated microbial communities from plants grown in Nebraska, USA.</title>
        <authorList>
            <person name="Schachtman D."/>
        </authorList>
    </citation>
    <scope>NUCLEOTIDE SEQUENCE [LARGE SCALE GENOMIC DNA]</scope>
    <source>
        <strain evidence="2 3">BE240</strain>
    </source>
</reference>
<sequence>MRPDYCPVGGEPCQSMCATPCSTVRKRLTNDQRRKLLEAADHLEGDGHFMDASDADWAARWLRKTVEDHP</sequence>
<dbReference type="EMBL" id="JAVDWE010000001">
    <property type="protein sequence ID" value="MDR7092285.1"/>
    <property type="molecule type" value="Genomic_DNA"/>
</dbReference>
<organism evidence="2 3">
    <name type="scientific">Hydrogenophaga laconesensis</name>
    <dbReference type="NCBI Taxonomy" id="1805971"/>
    <lineage>
        <taxon>Bacteria</taxon>
        <taxon>Pseudomonadati</taxon>
        <taxon>Pseudomonadota</taxon>
        <taxon>Betaproteobacteria</taxon>
        <taxon>Burkholderiales</taxon>
        <taxon>Comamonadaceae</taxon>
        <taxon>Hydrogenophaga</taxon>
    </lineage>
</organism>
<protein>
    <recommendedName>
        <fullName evidence="4">CopG family transcriptional regulator</fullName>
    </recommendedName>
</protein>
<evidence type="ECO:0008006" key="4">
    <source>
        <dbReference type="Google" id="ProtNLM"/>
    </source>
</evidence>
<name>A0ABU1V9J3_9BURK</name>
<proteinExistence type="predicted"/>
<gene>
    <name evidence="1" type="ORF">J2X09_000008</name>
    <name evidence="2" type="ORF">J2X09_001866</name>
</gene>
<evidence type="ECO:0000313" key="3">
    <source>
        <dbReference type="Proteomes" id="UP001265550"/>
    </source>
</evidence>
<accession>A0ABU1V9J3</accession>
<evidence type="ECO:0000313" key="1">
    <source>
        <dbReference type="EMBL" id="MDR7092285.1"/>
    </source>
</evidence>
<keyword evidence="3" id="KW-1185">Reference proteome</keyword>
<dbReference type="EMBL" id="JAVDWE010000004">
    <property type="protein sequence ID" value="MDR7094128.1"/>
    <property type="molecule type" value="Genomic_DNA"/>
</dbReference>